<evidence type="ECO:0000256" key="4">
    <source>
        <dbReference type="ARBA" id="ARBA00022692"/>
    </source>
</evidence>
<dbReference type="Pfam" id="PF00487">
    <property type="entry name" value="FA_desaturase"/>
    <property type="match status" value="1"/>
</dbReference>
<keyword evidence="6 12" id="KW-1133">Transmembrane helix</keyword>
<dbReference type="InterPro" id="IPR015876">
    <property type="entry name" value="Acyl-CoA_DS"/>
</dbReference>
<keyword evidence="5" id="KW-0276">Fatty acid metabolism</keyword>
<comment type="subcellular location">
    <subcellularLocation>
        <location evidence="1">Membrane</location>
        <topology evidence="1">Multi-pass membrane protein</topology>
    </subcellularLocation>
</comment>
<dbReference type="InterPro" id="IPR005804">
    <property type="entry name" value="FA_desaturase_dom"/>
</dbReference>
<feature type="transmembrane region" description="Helical" evidence="12">
    <location>
        <begin position="178"/>
        <end position="199"/>
    </location>
</feature>
<keyword evidence="10 12" id="KW-0472">Membrane</keyword>
<dbReference type="EMBL" id="JBHRSW010000007">
    <property type="protein sequence ID" value="MFC3121265.1"/>
    <property type="molecule type" value="Genomic_DNA"/>
</dbReference>
<organism evidence="14 15">
    <name type="scientific">Agaribacter flavus</name>
    <dbReference type="NCBI Taxonomy" id="1902781"/>
    <lineage>
        <taxon>Bacteria</taxon>
        <taxon>Pseudomonadati</taxon>
        <taxon>Pseudomonadota</taxon>
        <taxon>Gammaproteobacteria</taxon>
        <taxon>Alteromonadales</taxon>
        <taxon>Alteromonadaceae</taxon>
        <taxon>Agaribacter</taxon>
    </lineage>
</organism>
<dbReference type="Proteomes" id="UP001595478">
    <property type="component" value="Unassembled WGS sequence"/>
</dbReference>
<evidence type="ECO:0000259" key="13">
    <source>
        <dbReference type="Pfam" id="PF00487"/>
    </source>
</evidence>
<dbReference type="PANTHER" id="PTHR11351">
    <property type="entry name" value="ACYL-COA DESATURASE"/>
    <property type="match status" value="1"/>
</dbReference>
<keyword evidence="9" id="KW-0443">Lipid metabolism</keyword>
<dbReference type="PANTHER" id="PTHR11351:SF31">
    <property type="entry name" value="DESATURASE 1, ISOFORM A-RELATED"/>
    <property type="match status" value="1"/>
</dbReference>
<evidence type="ECO:0000313" key="14">
    <source>
        <dbReference type="EMBL" id="MFC3121265.1"/>
    </source>
</evidence>
<sequence length="377" mass="44480">MKKPPIIPLNIAVFAITTAVTIFAMPLWIYFKGIDLAEIATAVFLVFFTGMSITAGYHRLWSHKTYDAHWSVRLSLAIGGAMAVQNSILHWSSDHRVHHRHVDINDKDPYSAKRGFWFSHIGWMLREYQAERYSDYSNCRDLQKDKIVMWQHNYYVPIVLMSNFGITGLFGWLNGDIIGMILVAGFARLVIVHHVTFFINSLAHIWGKRPYTDTNTARDNGILALFTFGEGYHNYHHIFEYDYRNGIRWWQYDPTKWLIRSLSLFGLTKNLRRTPEERIEKARLQMQLKHAKSKLLDLPNAEELIARMQKEYDLLVQKMAEYYSARKKYVANKKDKLKASYDKFDIDFTYKELKQSFNLQKEKWQQIYVFHMTPLES</sequence>
<evidence type="ECO:0000256" key="1">
    <source>
        <dbReference type="ARBA" id="ARBA00004141"/>
    </source>
</evidence>
<keyword evidence="3" id="KW-0444">Lipid biosynthesis</keyword>
<keyword evidence="4 12" id="KW-0812">Transmembrane</keyword>
<feature type="transmembrane region" description="Helical" evidence="12">
    <location>
        <begin position="36"/>
        <end position="58"/>
    </location>
</feature>
<comment type="caution">
    <text evidence="14">The sequence shown here is derived from an EMBL/GenBank/DDBJ whole genome shotgun (WGS) entry which is preliminary data.</text>
</comment>
<evidence type="ECO:0000256" key="10">
    <source>
        <dbReference type="ARBA" id="ARBA00023136"/>
    </source>
</evidence>
<proteinExistence type="inferred from homology"/>
<evidence type="ECO:0000256" key="12">
    <source>
        <dbReference type="SAM" id="Phobius"/>
    </source>
</evidence>
<evidence type="ECO:0000256" key="3">
    <source>
        <dbReference type="ARBA" id="ARBA00022516"/>
    </source>
</evidence>
<name>A0ABV7FQ48_9ALTE</name>
<evidence type="ECO:0000256" key="11">
    <source>
        <dbReference type="ARBA" id="ARBA00023160"/>
    </source>
</evidence>
<accession>A0ABV7FQ48</accession>
<feature type="transmembrane region" description="Helical" evidence="12">
    <location>
        <begin position="6"/>
        <end position="29"/>
    </location>
</feature>
<dbReference type="CDD" id="cd03505">
    <property type="entry name" value="Delta9-FADS-like"/>
    <property type="match status" value="1"/>
</dbReference>
<comment type="similarity">
    <text evidence="2">Belongs to the fatty acid desaturase type 2 family.</text>
</comment>
<evidence type="ECO:0000256" key="2">
    <source>
        <dbReference type="ARBA" id="ARBA00008749"/>
    </source>
</evidence>
<reference evidence="15" key="1">
    <citation type="journal article" date="2019" name="Int. J. Syst. Evol. Microbiol.">
        <title>The Global Catalogue of Microorganisms (GCM) 10K type strain sequencing project: providing services to taxonomists for standard genome sequencing and annotation.</title>
        <authorList>
            <consortium name="The Broad Institute Genomics Platform"/>
            <consortium name="The Broad Institute Genome Sequencing Center for Infectious Disease"/>
            <person name="Wu L."/>
            <person name="Ma J."/>
        </authorList>
    </citation>
    <scope>NUCLEOTIDE SEQUENCE [LARGE SCALE GENOMIC DNA]</scope>
    <source>
        <strain evidence="15">KCTC 52473</strain>
    </source>
</reference>
<keyword evidence="7" id="KW-0560">Oxidoreductase</keyword>
<keyword evidence="11" id="KW-0275">Fatty acid biosynthesis</keyword>
<evidence type="ECO:0000256" key="6">
    <source>
        <dbReference type="ARBA" id="ARBA00022989"/>
    </source>
</evidence>
<dbReference type="RefSeq" id="WP_376919399.1">
    <property type="nucleotide sequence ID" value="NZ_JBHRSW010000007.1"/>
</dbReference>
<evidence type="ECO:0000256" key="7">
    <source>
        <dbReference type="ARBA" id="ARBA00023002"/>
    </source>
</evidence>
<keyword evidence="8" id="KW-0408">Iron</keyword>
<feature type="transmembrane region" description="Helical" evidence="12">
    <location>
        <begin position="154"/>
        <end position="172"/>
    </location>
</feature>
<evidence type="ECO:0000256" key="9">
    <source>
        <dbReference type="ARBA" id="ARBA00023098"/>
    </source>
</evidence>
<evidence type="ECO:0000256" key="8">
    <source>
        <dbReference type="ARBA" id="ARBA00023004"/>
    </source>
</evidence>
<evidence type="ECO:0000256" key="5">
    <source>
        <dbReference type="ARBA" id="ARBA00022832"/>
    </source>
</evidence>
<gene>
    <name evidence="14" type="ORF">ACFOHL_06500</name>
</gene>
<dbReference type="PRINTS" id="PR00075">
    <property type="entry name" value="FACDDSATRASE"/>
</dbReference>
<evidence type="ECO:0000313" key="15">
    <source>
        <dbReference type="Proteomes" id="UP001595478"/>
    </source>
</evidence>
<feature type="domain" description="Fatty acid desaturase" evidence="13">
    <location>
        <begin position="42"/>
        <end position="261"/>
    </location>
</feature>
<protein>
    <submittedName>
        <fullName evidence="14">Acyl-CoA desaturase</fullName>
    </submittedName>
</protein>
<keyword evidence="15" id="KW-1185">Reference proteome</keyword>